<dbReference type="InterPro" id="IPR000863">
    <property type="entry name" value="Sulfotransferase_dom"/>
</dbReference>
<dbReference type="Pfam" id="PF00685">
    <property type="entry name" value="Sulfotransfer_1"/>
    <property type="match status" value="1"/>
</dbReference>
<dbReference type="InterPro" id="IPR027417">
    <property type="entry name" value="P-loop_NTPase"/>
</dbReference>
<organism evidence="4">
    <name type="scientific">marine metagenome</name>
    <dbReference type="NCBI Taxonomy" id="408172"/>
    <lineage>
        <taxon>unclassified sequences</taxon>
        <taxon>metagenomes</taxon>
        <taxon>ecological metagenomes</taxon>
    </lineage>
</organism>
<accession>A0A381PCA2</accession>
<comment type="similarity">
    <text evidence="1">Belongs to the sulfotransferase 1 family.</text>
</comment>
<evidence type="ECO:0000256" key="2">
    <source>
        <dbReference type="ARBA" id="ARBA00022679"/>
    </source>
</evidence>
<sequence>MTPNEKSEIKYYYRSALIDGQRWDNFKVRDDDIIITTSYKAGTTWVQGICASLVFQAPEPPVPQDQLSPWLDANFGPIEDVLAQLEALESRRYIKTHLPLDGLRFFKEAKYIFVGRDGKDVWMSLWNHWHNMRSEIIENLNNAPGREGPPLMHPSEDIGPAFDEWLTRGSFPWENNGYPWWSHLHHAKTWWEYRHRPNILMVHYDDLKKDTDAEMRRISAFLDIPVNEELWPTLLEGVSFDSMKSNASKMAPGATEGVWKDTSNFFHKGTNKRWQGVLMDKQIAAYNSLAQAELGSELAAWLEFGGRID</sequence>
<dbReference type="AlphaFoldDB" id="A0A381PCA2"/>
<dbReference type="PANTHER" id="PTHR11783">
    <property type="entry name" value="SULFOTRANSFERASE SULT"/>
    <property type="match status" value="1"/>
</dbReference>
<dbReference type="Gene3D" id="3.40.50.300">
    <property type="entry name" value="P-loop containing nucleotide triphosphate hydrolases"/>
    <property type="match status" value="1"/>
</dbReference>
<name>A0A381PCA2_9ZZZZ</name>
<evidence type="ECO:0000313" key="4">
    <source>
        <dbReference type="EMBL" id="SUZ64621.1"/>
    </source>
</evidence>
<dbReference type="GO" id="GO:0008146">
    <property type="term" value="F:sulfotransferase activity"/>
    <property type="evidence" value="ECO:0007669"/>
    <property type="project" value="InterPro"/>
</dbReference>
<evidence type="ECO:0000259" key="3">
    <source>
        <dbReference type="Pfam" id="PF00685"/>
    </source>
</evidence>
<dbReference type="SUPFAM" id="SSF52540">
    <property type="entry name" value="P-loop containing nucleoside triphosphate hydrolases"/>
    <property type="match status" value="1"/>
</dbReference>
<gene>
    <name evidence="4" type="ORF">METZ01_LOCUS17475</name>
</gene>
<reference evidence="4" key="1">
    <citation type="submission" date="2018-05" db="EMBL/GenBank/DDBJ databases">
        <authorList>
            <person name="Lanie J.A."/>
            <person name="Ng W.-L."/>
            <person name="Kazmierczak K.M."/>
            <person name="Andrzejewski T.M."/>
            <person name="Davidsen T.M."/>
            <person name="Wayne K.J."/>
            <person name="Tettelin H."/>
            <person name="Glass J.I."/>
            <person name="Rusch D."/>
            <person name="Podicherti R."/>
            <person name="Tsui H.-C.T."/>
            <person name="Winkler M.E."/>
        </authorList>
    </citation>
    <scope>NUCLEOTIDE SEQUENCE</scope>
</reference>
<evidence type="ECO:0000256" key="1">
    <source>
        <dbReference type="ARBA" id="ARBA00005771"/>
    </source>
</evidence>
<dbReference type="EMBL" id="UINC01000939">
    <property type="protein sequence ID" value="SUZ64621.1"/>
    <property type="molecule type" value="Genomic_DNA"/>
</dbReference>
<protein>
    <recommendedName>
        <fullName evidence="3">Sulfotransferase domain-containing protein</fullName>
    </recommendedName>
</protein>
<proteinExistence type="inferred from homology"/>
<feature type="domain" description="Sulfotransferase" evidence="3">
    <location>
        <begin position="30"/>
        <end position="294"/>
    </location>
</feature>
<keyword evidence="2" id="KW-0808">Transferase</keyword>